<evidence type="ECO:0000313" key="6">
    <source>
        <dbReference type="Proteomes" id="UP001529510"/>
    </source>
</evidence>
<evidence type="ECO:0000256" key="2">
    <source>
        <dbReference type="ARBA" id="ARBA00022679"/>
    </source>
</evidence>
<evidence type="ECO:0000256" key="3">
    <source>
        <dbReference type="ARBA" id="ARBA00022777"/>
    </source>
</evidence>
<keyword evidence="2" id="KW-0808">Transferase</keyword>
<organism evidence="5 6">
    <name type="scientific">Cirrhinus mrigala</name>
    <name type="common">Mrigala</name>
    <dbReference type="NCBI Taxonomy" id="683832"/>
    <lineage>
        <taxon>Eukaryota</taxon>
        <taxon>Metazoa</taxon>
        <taxon>Chordata</taxon>
        <taxon>Craniata</taxon>
        <taxon>Vertebrata</taxon>
        <taxon>Euteleostomi</taxon>
        <taxon>Actinopterygii</taxon>
        <taxon>Neopterygii</taxon>
        <taxon>Teleostei</taxon>
        <taxon>Ostariophysi</taxon>
        <taxon>Cypriniformes</taxon>
        <taxon>Cyprinidae</taxon>
        <taxon>Labeoninae</taxon>
        <taxon>Labeonini</taxon>
        <taxon>Cirrhinus</taxon>
    </lineage>
</organism>
<dbReference type="InterPro" id="IPR015433">
    <property type="entry name" value="PI3/4_kinase"/>
</dbReference>
<sequence>LPCFHGSSTIRNLKERFHMNLTEEQLQVLVEQMVDGSMRSITTKLYDGFQYLTNGI</sequence>
<dbReference type="PROSITE" id="PS50290">
    <property type="entry name" value="PI3_4_KINASE_3"/>
    <property type="match status" value="1"/>
</dbReference>
<dbReference type="Proteomes" id="UP001529510">
    <property type="component" value="Unassembled WGS sequence"/>
</dbReference>
<keyword evidence="6" id="KW-1185">Reference proteome</keyword>
<dbReference type="PANTHER" id="PTHR10048">
    <property type="entry name" value="PHOSPHATIDYLINOSITOL KINASE"/>
    <property type="match status" value="1"/>
</dbReference>
<accession>A0ABD0PC20</accession>
<evidence type="ECO:0000259" key="4">
    <source>
        <dbReference type="PROSITE" id="PS50290"/>
    </source>
</evidence>
<reference evidence="5 6" key="1">
    <citation type="submission" date="2024-05" db="EMBL/GenBank/DDBJ databases">
        <title>Genome sequencing and assembly of Indian major carp, Cirrhinus mrigala (Hamilton, 1822).</title>
        <authorList>
            <person name="Mohindra V."/>
            <person name="Chowdhury L.M."/>
            <person name="Lal K."/>
            <person name="Jena J.K."/>
        </authorList>
    </citation>
    <scope>NUCLEOTIDE SEQUENCE [LARGE SCALE GENOMIC DNA]</scope>
    <source>
        <strain evidence="5">CM1030</strain>
        <tissue evidence="5">Blood</tissue>
    </source>
</reference>
<comment type="caution">
    <text evidence="5">The sequence shown here is derived from an EMBL/GenBank/DDBJ whole genome shotgun (WGS) entry which is preliminary data.</text>
</comment>
<dbReference type="Gene3D" id="1.10.1070.11">
    <property type="entry name" value="Phosphatidylinositol 3-/4-kinase, catalytic domain"/>
    <property type="match status" value="1"/>
</dbReference>
<dbReference type="AlphaFoldDB" id="A0ABD0PC20"/>
<comment type="similarity">
    <text evidence="1">Belongs to the PI3/PI4-kinase family. Type III PI4K subfamily.</text>
</comment>
<evidence type="ECO:0000256" key="1">
    <source>
        <dbReference type="ARBA" id="ARBA00006209"/>
    </source>
</evidence>
<dbReference type="GO" id="GO:0016301">
    <property type="term" value="F:kinase activity"/>
    <property type="evidence" value="ECO:0007669"/>
    <property type="project" value="UniProtKB-KW"/>
</dbReference>
<feature type="non-terminal residue" evidence="5">
    <location>
        <position position="1"/>
    </location>
</feature>
<dbReference type="InterPro" id="IPR011009">
    <property type="entry name" value="Kinase-like_dom_sf"/>
</dbReference>
<feature type="non-terminal residue" evidence="5">
    <location>
        <position position="56"/>
    </location>
</feature>
<evidence type="ECO:0000313" key="5">
    <source>
        <dbReference type="EMBL" id="KAL0171634.1"/>
    </source>
</evidence>
<proteinExistence type="inferred from homology"/>
<protein>
    <recommendedName>
        <fullName evidence="4">PI3K/PI4K catalytic domain-containing protein</fullName>
    </recommendedName>
</protein>
<dbReference type="InterPro" id="IPR000403">
    <property type="entry name" value="PI3/4_kinase_cat_dom"/>
</dbReference>
<feature type="domain" description="PI3K/PI4K catalytic" evidence="4">
    <location>
        <begin position="1"/>
        <end position="42"/>
    </location>
</feature>
<keyword evidence="3" id="KW-0418">Kinase</keyword>
<dbReference type="SUPFAM" id="SSF56112">
    <property type="entry name" value="Protein kinase-like (PK-like)"/>
    <property type="match status" value="1"/>
</dbReference>
<dbReference type="EMBL" id="JAMKFB020000016">
    <property type="protein sequence ID" value="KAL0171634.1"/>
    <property type="molecule type" value="Genomic_DNA"/>
</dbReference>
<dbReference type="PANTHER" id="PTHR10048:SF22">
    <property type="entry name" value="PHOSPHATIDYLINOSITOL 4-KINASE BETA"/>
    <property type="match status" value="1"/>
</dbReference>
<gene>
    <name evidence="5" type="ORF">M9458_031945</name>
</gene>
<dbReference type="InterPro" id="IPR036940">
    <property type="entry name" value="PI3/4_kinase_cat_sf"/>
</dbReference>
<name>A0ABD0PC20_CIRMR</name>